<dbReference type="HOGENOM" id="CLU_121823_6_0_0"/>
<dbReference type="Pfam" id="PF02452">
    <property type="entry name" value="PemK_toxin"/>
    <property type="match status" value="1"/>
</dbReference>
<proteinExistence type="predicted"/>
<evidence type="ECO:0000313" key="1">
    <source>
        <dbReference type="EMBL" id="GAK59645.1"/>
    </source>
</evidence>
<dbReference type="EMBL" id="DF820470">
    <property type="protein sequence ID" value="GAK59645.1"/>
    <property type="molecule type" value="Genomic_DNA"/>
</dbReference>
<dbReference type="GO" id="GO:0006402">
    <property type="term" value="P:mRNA catabolic process"/>
    <property type="evidence" value="ECO:0007669"/>
    <property type="project" value="TreeGrafter"/>
</dbReference>
<dbReference type="SUPFAM" id="SSF50118">
    <property type="entry name" value="Cell growth inhibitor/plasmid maintenance toxic component"/>
    <property type="match status" value="1"/>
</dbReference>
<dbReference type="Gene3D" id="2.30.30.110">
    <property type="match status" value="1"/>
</dbReference>
<keyword evidence="2" id="KW-1185">Reference proteome</keyword>
<dbReference type="InterPro" id="IPR011067">
    <property type="entry name" value="Plasmid_toxin/cell-grow_inhib"/>
</dbReference>
<evidence type="ECO:0000313" key="2">
    <source>
        <dbReference type="Proteomes" id="UP000030661"/>
    </source>
</evidence>
<organism evidence="1">
    <name type="scientific">Vecturithrix granuli</name>
    <dbReference type="NCBI Taxonomy" id="1499967"/>
    <lineage>
        <taxon>Bacteria</taxon>
        <taxon>Candidatus Moduliflexota</taxon>
        <taxon>Candidatus Vecturitrichia</taxon>
        <taxon>Candidatus Vecturitrichales</taxon>
        <taxon>Candidatus Vecturitrichaceae</taxon>
        <taxon>Candidatus Vecturithrix</taxon>
    </lineage>
</organism>
<dbReference type="AlphaFoldDB" id="A0A081C4Z0"/>
<protein>
    <submittedName>
        <fullName evidence="1">Transcriptional modulator of MazE/toxin, MazF</fullName>
    </submittedName>
</protein>
<dbReference type="GO" id="GO:0016075">
    <property type="term" value="P:rRNA catabolic process"/>
    <property type="evidence" value="ECO:0007669"/>
    <property type="project" value="TreeGrafter"/>
</dbReference>
<dbReference type="InterPro" id="IPR003477">
    <property type="entry name" value="PemK-like"/>
</dbReference>
<dbReference type="STRING" id="1499967.U27_06630"/>
<dbReference type="GO" id="GO:0004521">
    <property type="term" value="F:RNA endonuclease activity"/>
    <property type="evidence" value="ECO:0007669"/>
    <property type="project" value="TreeGrafter"/>
</dbReference>
<name>A0A081C4Z0_VECG1</name>
<gene>
    <name evidence="1" type="ORF">U27_06630</name>
</gene>
<reference evidence="1" key="1">
    <citation type="journal article" date="2015" name="PeerJ">
        <title>First genomic representation of candidate bacterial phylum KSB3 points to enhanced environmental sensing as a trigger of wastewater bulking.</title>
        <authorList>
            <person name="Sekiguchi Y."/>
            <person name="Ohashi A."/>
            <person name="Parks D.H."/>
            <person name="Yamauchi T."/>
            <person name="Tyson G.W."/>
            <person name="Hugenholtz P."/>
        </authorList>
    </citation>
    <scope>NUCLEOTIDE SEQUENCE [LARGE SCALE GENOMIC DNA]</scope>
</reference>
<dbReference type="Proteomes" id="UP000030661">
    <property type="component" value="Unassembled WGS sequence"/>
</dbReference>
<accession>A0A081C4Z0</accession>
<dbReference type="PANTHER" id="PTHR33988">
    <property type="entry name" value="ENDORIBONUCLEASE MAZF-RELATED"/>
    <property type="match status" value="1"/>
</dbReference>
<sequence length="117" mass="13169">MHKQGDIVLIPLPFTDLSSQKRRPVIIVSNNAYNQKTDDIIVVAMTSNPKKVDYSFTITSSDLAQGSLNRPGKVRVDKIYTLSQKTVVKTFGRVHSNVMGQIRKFLQNLISDANYFP</sequence>
<dbReference type="GO" id="GO:0003677">
    <property type="term" value="F:DNA binding"/>
    <property type="evidence" value="ECO:0007669"/>
    <property type="project" value="InterPro"/>
</dbReference>